<sequence length="217" mass="25451">MRIENAYDMIHSFKNDIFGIIFYLNDGLKRDQIVNLLILLNKFYPSFNFYRGSIQVPSEEAVKVKWEDIILRKFPLEADPYIDLSFNVPVYVQIHDVTEMVFTESGGFNITIEKDERFGYVLIVNIIFNAFFDLNHYPVFNESTFYWEYIETDQAIAAKINRDNLSCFLQELECLVEKEIDVFASSLMIDEVYIYKYGFRDEVISPLNGNIALDNST</sequence>
<evidence type="ECO:0000313" key="1">
    <source>
        <dbReference type="EMBL" id="MBC6992873.1"/>
    </source>
</evidence>
<name>A0A923PEY1_9BACT</name>
<organism evidence="1 2">
    <name type="scientific">Neolewinella lacunae</name>
    <dbReference type="NCBI Taxonomy" id="1517758"/>
    <lineage>
        <taxon>Bacteria</taxon>
        <taxon>Pseudomonadati</taxon>
        <taxon>Bacteroidota</taxon>
        <taxon>Saprospiria</taxon>
        <taxon>Saprospirales</taxon>
        <taxon>Lewinellaceae</taxon>
        <taxon>Neolewinella</taxon>
    </lineage>
</organism>
<dbReference type="EMBL" id="JACSIT010000040">
    <property type="protein sequence ID" value="MBC6992873.1"/>
    <property type="molecule type" value="Genomic_DNA"/>
</dbReference>
<evidence type="ECO:0000313" key="2">
    <source>
        <dbReference type="Proteomes" id="UP000650081"/>
    </source>
</evidence>
<accession>A0A923PEY1</accession>
<gene>
    <name evidence="1" type="ORF">H9S92_01740</name>
</gene>
<keyword evidence="2" id="KW-1185">Reference proteome</keyword>
<comment type="caution">
    <text evidence="1">The sequence shown here is derived from an EMBL/GenBank/DDBJ whole genome shotgun (WGS) entry which is preliminary data.</text>
</comment>
<proteinExistence type="predicted"/>
<reference evidence="1" key="1">
    <citation type="submission" date="2020-08" db="EMBL/GenBank/DDBJ databases">
        <title>Lewinella bacteria from marine environments.</title>
        <authorList>
            <person name="Zhong Y."/>
        </authorList>
    </citation>
    <scope>NUCLEOTIDE SEQUENCE</scope>
    <source>
        <strain evidence="1">KCTC 42187</strain>
    </source>
</reference>
<protein>
    <submittedName>
        <fullName evidence="1">Uncharacterized protein</fullName>
    </submittedName>
</protein>
<dbReference type="Proteomes" id="UP000650081">
    <property type="component" value="Unassembled WGS sequence"/>
</dbReference>
<dbReference type="AlphaFoldDB" id="A0A923PEY1"/>
<dbReference type="RefSeq" id="WP_187465004.1">
    <property type="nucleotide sequence ID" value="NZ_JACSIT010000040.1"/>
</dbReference>